<dbReference type="SFLD" id="SFLDG01205">
    <property type="entry name" value="AMPS.1"/>
    <property type="match status" value="1"/>
</dbReference>
<dbReference type="InterPro" id="IPR050213">
    <property type="entry name" value="GST_superfamily"/>
</dbReference>
<evidence type="ECO:0000256" key="1">
    <source>
        <dbReference type="ARBA" id="ARBA00012452"/>
    </source>
</evidence>
<dbReference type="Proteomes" id="UP001152747">
    <property type="component" value="Unassembled WGS sequence"/>
</dbReference>
<name>A0A9P1IBH9_9PELO</name>
<dbReference type="GO" id="GO:0006749">
    <property type="term" value="P:glutathione metabolic process"/>
    <property type="evidence" value="ECO:0007669"/>
    <property type="project" value="TreeGrafter"/>
</dbReference>
<feature type="domain" description="GST C-terminal" evidence="7">
    <location>
        <begin position="83"/>
        <end position="209"/>
    </location>
</feature>
<dbReference type="EC" id="2.5.1.18" evidence="1"/>
<dbReference type="SUPFAM" id="SSF52833">
    <property type="entry name" value="Thioredoxin-like"/>
    <property type="match status" value="1"/>
</dbReference>
<dbReference type="GO" id="GO:0005737">
    <property type="term" value="C:cytoplasm"/>
    <property type="evidence" value="ECO:0007669"/>
    <property type="project" value="UniProtKB-ARBA"/>
</dbReference>
<gene>
    <name evidence="8" type="ORF">CAMP_LOCUS4538</name>
</gene>
<dbReference type="SUPFAM" id="SSF47616">
    <property type="entry name" value="GST C-terminal domain-like"/>
    <property type="match status" value="1"/>
</dbReference>
<dbReference type="Pfam" id="PF02798">
    <property type="entry name" value="GST_N"/>
    <property type="match status" value="1"/>
</dbReference>
<proteinExistence type="inferred from homology"/>
<protein>
    <recommendedName>
        <fullName evidence="1">glutathione transferase</fullName>
        <ecNumber evidence="1">2.5.1.18</ecNumber>
    </recommendedName>
    <alternativeName>
        <fullName evidence="5">GST class-sigma</fullName>
    </alternativeName>
</protein>
<evidence type="ECO:0000259" key="6">
    <source>
        <dbReference type="PROSITE" id="PS50404"/>
    </source>
</evidence>
<dbReference type="FunFam" id="3.40.30.10:FF:000189">
    <property type="entry name" value="Glutathione S-Transferase"/>
    <property type="match status" value="1"/>
</dbReference>
<reference evidence="8" key="1">
    <citation type="submission" date="2022-11" db="EMBL/GenBank/DDBJ databases">
        <authorList>
            <person name="Kikuchi T."/>
        </authorList>
    </citation>
    <scope>NUCLEOTIDE SEQUENCE</scope>
    <source>
        <strain evidence="8">PS1010</strain>
    </source>
</reference>
<evidence type="ECO:0000256" key="5">
    <source>
        <dbReference type="ARBA" id="ARBA00078118"/>
    </source>
</evidence>
<dbReference type="InterPro" id="IPR036282">
    <property type="entry name" value="Glutathione-S-Trfase_C_sf"/>
</dbReference>
<dbReference type="PROSITE" id="PS50404">
    <property type="entry name" value="GST_NTER"/>
    <property type="match status" value="1"/>
</dbReference>
<dbReference type="Gene3D" id="1.20.1050.10">
    <property type="match status" value="1"/>
</dbReference>
<comment type="catalytic activity">
    <reaction evidence="4">
        <text>RX + glutathione = an S-substituted glutathione + a halide anion + H(+)</text>
        <dbReference type="Rhea" id="RHEA:16437"/>
        <dbReference type="ChEBI" id="CHEBI:15378"/>
        <dbReference type="ChEBI" id="CHEBI:16042"/>
        <dbReference type="ChEBI" id="CHEBI:17792"/>
        <dbReference type="ChEBI" id="CHEBI:57925"/>
        <dbReference type="ChEBI" id="CHEBI:90779"/>
        <dbReference type="EC" id="2.5.1.18"/>
    </reaction>
</comment>
<dbReference type="AlphaFoldDB" id="A0A9P1IBH9"/>
<dbReference type="CDD" id="cd03039">
    <property type="entry name" value="GST_N_Sigma_like"/>
    <property type="match status" value="1"/>
</dbReference>
<accession>A0A9P1IBH9</accession>
<dbReference type="GO" id="GO:0004364">
    <property type="term" value="F:glutathione transferase activity"/>
    <property type="evidence" value="ECO:0007669"/>
    <property type="project" value="UniProtKB-EC"/>
</dbReference>
<dbReference type="SFLD" id="SFLDS00019">
    <property type="entry name" value="Glutathione_Transferase_(cytos"/>
    <property type="match status" value="1"/>
</dbReference>
<evidence type="ECO:0000256" key="4">
    <source>
        <dbReference type="ARBA" id="ARBA00047960"/>
    </source>
</evidence>
<dbReference type="PANTHER" id="PTHR11571">
    <property type="entry name" value="GLUTATHIONE S-TRANSFERASE"/>
    <property type="match status" value="1"/>
</dbReference>
<dbReference type="InterPro" id="IPR004046">
    <property type="entry name" value="GST_C"/>
</dbReference>
<evidence type="ECO:0000313" key="8">
    <source>
        <dbReference type="EMBL" id="CAI5441901.1"/>
    </source>
</evidence>
<dbReference type="CDD" id="cd03192">
    <property type="entry name" value="GST_C_Sigma_like"/>
    <property type="match status" value="1"/>
</dbReference>
<keyword evidence="9" id="KW-1185">Reference proteome</keyword>
<dbReference type="InterPro" id="IPR004045">
    <property type="entry name" value="Glutathione_S-Trfase_N"/>
</dbReference>
<dbReference type="InterPro" id="IPR036249">
    <property type="entry name" value="Thioredoxin-like_sf"/>
</dbReference>
<comment type="caution">
    <text evidence="8">The sequence shown here is derived from an EMBL/GenBank/DDBJ whole genome shotgun (WGS) entry which is preliminary data.</text>
</comment>
<dbReference type="EMBL" id="CANHGI010000002">
    <property type="protein sequence ID" value="CAI5441901.1"/>
    <property type="molecule type" value="Genomic_DNA"/>
</dbReference>
<evidence type="ECO:0000313" key="9">
    <source>
        <dbReference type="Proteomes" id="UP001152747"/>
    </source>
</evidence>
<dbReference type="FunFam" id="1.20.1050.10:FF:000031">
    <property type="entry name" value="Glutathione S-Transferase"/>
    <property type="match status" value="1"/>
</dbReference>
<evidence type="ECO:0000256" key="3">
    <source>
        <dbReference type="ARBA" id="ARBA00038317"/>
    </source>
</evidence>
<sequence>MVNYKLTYFEVRGLAEPTRQVFHLAGVEFEDVRLPQGDKKWEDLKTKVPFGQLPVLSVDGFEIPQSAAILRYVSRKFGFAGKTPEEEAWADAIVDQFKDFVASFRQVIIAVRENKPAEEIERIKKEISDPAKESYFKILNGILAKSKSGFLVGDSVTFADLVVADNLVTLEKNGAFNRSEQPKLTALLEKVHNLPKLRNYIASRPDTQF</sequence>
<evidence type="ECO:0000256" key="2">
    <source>
        <dbReference type="ARBA" id="ARBA00022679"/>
    </source>
</evidence>
<dbReference type="Pfam" id="PF14497">
    <property type="entry name" value="GST_C_3"/>
    <property type="match status" value="1"/>
</dbReference>
<dbReference type="OrthoDB" id="414243at2759"/>
<evidence type="ECO:0000259" key="7">
    <source>
        <dbReference type="PROSITE" id="PS50405"/>
    </source>
</evidence>
<comment type="similarity">
    <text evidence="3">Belongs to the GST superfamily. Sigma family.</text>
</comment>
<feature type="domain" description="GST N-terminal" evidence="6">
    <location>
        <begin position="2"/>
        <end position="81"/>
    </location>
</feature>
<keyword evidence="2" id="KW-0808">Transferase</keyword>
<dbReference type="InterPro" id="IPR040079">
    <property type="entry name" value="Glutathione_S-Trfase"/>
</dbReference>
<dbReference type="PROSITE" id="PS50405">
    <property type="entry name" value="GST_CTER"/>
    <property type="match status" value="1"/>
</dbReference>
<dbReference type="SFLD" id="SFLDG00363">
    <property type="entry name" value="AMPS_(cytGST):_Alpha-__Mu-__Pi"/>
    <property type="match status" value="1"/>
</dbReference>
<organism evidence="8 9">
    <name type="scientific">Caenorhabditis angaria</name>
    <dbReference type="NCBI Taxonomy" id="860376"/>
    <lineage>
        <taxon>Eukaryota</taxon>
        <taxon>Metazoa</taxon>
        <taxon>Ecdysozoa</taxon>
        <taxon>Nematoda</taxon>
        <taxon>Chromadorea</taxon>
        <taxon>Rhabditida</taxon>
        <taxon>Rhabditina</taxon>
        <taxon>Rhabditomorpha</taxon>
        <taxon>Rhabditoidea</taxon>
        <taxon>Rhabditidae</taxon>
        <taxon>Peloderinae</taxon>
        <taxon>Caenorhabditis</taxon>
    </lineage>
</organism>
<dbReference type="Gene3D" id="3.40.30.10">
    <property type="entry name" value="Glutaredoxin"/>
    <property type="match status" value="1"/>
</dbReference>
<dbReference type="PANTHER" id="PTHR11571:SF158">
    <property type="entry name" value="GST C-TERMINAL DOMAIN-CONTAINING PROTEIN-RELATED"/>
    <property type="match status" value="1"/>
</dbReference>
<dbReference type="InterPro" id="IPR010987">
    <property type="entry name" value="Glutathione-S-Trfase_C-like"/>
</dbReference>